<dbReference type="eggNOG" id="COG0352">
    <property type="taxonomic scope" value="Bacteria"/>
</dbReference>
<evidence type="ECO:0000256" key="10">
    <source>
        <dbReference type="RuleBase" id="RU003826"/>
    </source>
</evidence>
<dbReference type="GO" id="GO:0000287">
    <property type="term" value="F:magnesium ion binding"/>
    <property type="evidence" value="ECO:0007669"/>
    <property type="project" value="UniProtKB-UniRule"/>
</dbReference>
<dbReference type="PANTHER" id="PTHR20857:SF15">
    <property type="entry name" value="THIAMINE-PHOSPHATE SYNTHASE"/>
    <property type="match status" value="1"/>
</dbReference>
<evidence type="ECO:0000256" key="5">
    <source>
        <dbReference type="ARBA" id="ARBA00022977"/>
    </source>
</evidence>
<evidence type="ECO:0000313" key="14">
    <source>
        <dbReference type="Proteomes" id="UP000076825"/>
    </source>
</evidence>
<dbReference type="RefSeq" id="WP_025515480.1">
    <property type="nucleotide sequence ID" value="NZ_CP016340.1"/>
</dbReference>
<dbReference type="GO" id="GO:0004789">
    <property type="term" value="F:thiamine-phosphate diphosphorylase activity"/>
    <property type="evidence" value="ECO:0007669"/>
    <property type="project" value="UniProtKB-UniRule"/>
</dbReference>
<comment type="function">
    <text evidence="9">Condenses 4-methyl-5-(beta-hydroxyethyl)thiazole monophosphate (THZ-P) and 2-methyl-4-amino-5-hydroxymethyl pyrimidine pyrophosphate (HMP-PP) to form thiamine monophosphate (TMP).</text>
</comment>
<dbReference type="GeneID" id="56587849"/>
<dbReference type="InterPro" id="IPR013785">
    <property type="entry name" value="Aldolase_TIM"/>
</dbReference>
<keyword evidence="3 9" id="KW-0479">Metal-binding</keyword>
<dbReference type="STRING" id="123899.SAMEA3906487_00745"/>
<feature type="binding site" evidence="9">
    <location>
        <position position="139"/>
    </location>
    <ligand>
        <name>4-amino-2-methyl-5-(diphosphooxymethyl)pyrimidine</name>
        <dbReference type="ChEBI" id="CHEBI:57841"/>
    </ligand>
</feature>
<comment type="similarity">
    <text evidence="9 10">Belongs to the thiamine-phosphate synthase family.</text>
</comment>
<comment type="catalytic activity">
    <reaction evidence="8 9 10">
        <text>2-[(2R,5Z)-2-carboxy-4-methylthiazol-5(2H)-ylidene]ethyl phosphate + 4-amino-2-methyl-5-(diphosphooxymethyl)pyrimidine + 2 H(+) = thiamine phosphate + CO2 + diphosphate</text>
        <dbReference type="Rhea" id="RHEA:47844"/>
        <dbReference type="ChEBI" id="CHEBI:15378"/>
        <dbReference type="ChEBI" id="CHEBI:16526"/>
        <dbReference type="ChEBI" id="CHEBI:33019"/>
        <dbReference type="ChEBI" id="CHEBI:37575"/>
        <dbReference type="ChEBI" id="CHEBI:57841"/>
        <dbReference type="ChEBI" id="CHEBI:62899"/>
        <dbReference type="EC" id="2.5.1.3"/>
    </reaction>
</comment>
<proteinExistence type="inferred from homology"/>
<dbReference type="SUPFAM" id="SSF51391">
    <property type="entry name" value="Thiamin phosphate synthase"/>
    <property type="match status" value="1"/>
</dbReference>
<dbReference type="Proteomes" id="UP000076825">
    <property type="component" value="Chromosome 1"/>
</dbReference>
<reference evidence="13 14" key="1">
    <citation type="submission" date="2016-04" db="EMBL/GenBank/DDBJ databases">
        <authorList>
            <consortium name="Pathogen Informatics"/>
        </authorList>
    </citation>
    <scope>NUCLEOTIDE SEQUENCE [LARGE SCALE GENOMIC DNA]</scope>
    <source>
        <strain evidence="13 14">H044680328</strain>
    </source>
</reference>
<dbReference type="GO" id="GO:0005737">
    <property type="term" value="C:cytoplasm"/>
    <property type="evidence" value="ECO:0007669"/>
    <property type="project" value="TreeGrafter"/>
</dbReference>
<evidence type="ECO:0000256" key="2">
    <source>
        <dbReference type="ARBA" id="ARBA00022679"/>
    </source>
</evidence>
<dbReference type="PANTHER" id="PTHR20857">
    <property type="entry name" value="THIAMINE-PHOSPHATE PYROPHOSPHORYLASE"/>
    <property type="match status" value="1"/>
</dbReference>
<feature type="binding site" evidence="9">
    <location>
        <begin position="136"/>
        <end position="138"/>
    </location>
    <ligand>
        <name>2-[(2R,5Z)-2-carboxy-4-methylthiazol-5(2H)-ylidene]ethyl phosphate</name>
        <dbReference type="ChEBI" id="CHEBI:62899"/>
    </ligand>
</feature>
<feature type="binding site" evidence="9">
    <location>
        <position position="72"/>
    </location>
    <ligand>
        <name>Mg(2+)</name>
        <dbReference type="ChEBI" id="CHEBI:18420"/>
    </ligand>
</feature>
<dbReference type="AlphaFoldDB" id="A0A157PHG6"/>
<keyword evidence="4 9" id="KW-0460">Magnesium</keyword>
<evidence type="ECO:0000256" key="8">
    <source>
        <dbReference type="ARBA" id="ARBA00047883"/>
    </source>
</evidence>
<feature type="binding site" evidence="9">
    <location>
        <begin position="192"/>
        <end position="193"/>
    </location>
    <ligand>
        <name>2-[(2R,5Z)-2-carboxy-4-methylthiazol-5(2H)-ylidene]ethyl phosphate</name>
        <dbReference type="ChEBI" id="CHEBI:62899"/>
    </ligand>
</feature>
<dbReference type="KEGG" id="btrm:SAMEA390648700745"/>
<comment type="cofactor">
    <cofactor evidence="9">
        <name>Mg(2+)</name>
        <dbReference type="ChEBI" id="CHEBI:18420"/>
    </cofactor>
    <text evidence="9">Binds 1 Mg(2+) ion per subunit.</text>
</comment>
<evidence type="ECO:0000256" key="11">
    <source>
        <dbReference type="RuleBase" id="RU004253"/>
    </source>
</evidence>
<comment type="catalytic activity">
    <reaction evidence="7 9 10">
        <text>2-(2-carboxy-4-methylthiazol-5-yl)ethyl phosphate + 4-amino-2-methyl-5-(diphosphooxymethyl)pyrimidine + 2 H(+) = thiamine phosphate + CO2 + diphosphate</text>
        <dbReference type="Rhea" id="RHEA:47848"/>
        <dbReference type="ChEBI" id="CHEBI:15378"/>
        <dbReference type="ChEBI" id="CHEBI:16526"/>
        <dbReference type="ChEBI" id="CHEBI:33019"/>
        <dbReference type="ChEBI" id="CHEBI:37575"/>
        <dbReference type="ChEBI" id="CHEBI:57841"/>
        <dbReference type="ChEBI" id="CHEBI:62890"/>
        <dbReference type="EC" id="2.5.1.3"/>
    </reaction>
</comment>
<evidence type="ECO:0000259" key="12">
    <source>
        <dbReference type="Pfam" id="PF02581"/>
    </source>
</evidence>
<evidence type="ECO:0000256" key="4">
    <source>
        <dbReference type="ARBA" id="ARBA00022842"/>
    </source>
</evidence>
<dbReference type="GO" id="GO:0009229">
    <property type="term" value="P:thiamine diphosphate biosynthetic process"/>
    <property type="evidence" value="ECO:0007669"/>
    <property type="project" value="UniProtKB-UniRule"/>
</dbReference>
<dbReference type="InterPro" id="IPR036206">
    <property type="entry name" value="ThiamineP_synth_sf"/>
</dbReference>
<feature type="binding site" evidence="9">
    <location>
        <position position="91"/>
    </location>
    <ligand>
        <name>Mg(2+)</name>
        <dbReference type="ChEBI" id="CHEBI:18420"/>
    </ligand>
</feature>
<feature type="binding site" evidence="9">
    <location>
        <position position="109"/>
    </location>
    <ligand>
        <name>4-amino-2-methyl-5-(diphosphooxymethyl)pyrimidine</name>
        <dbReference type="ChEBI" id="CHEBI:57841"/>
    </ligand>
</feature>
<organism evidence="13 14">
    <name type="scientific">Bordetella trematum</name>
    <dbReference type="NCBI Taxonomy" id="123899"/>
    <lineage>
        <taxon>Bacteria</taxon>
        <taxon>Pseudomonadati</taxon>
        <taxon>Pseudomonadota</taxon>
        <taxon>Betaproteobacteria</taxon>
        <taxon>Burkholderiales</taxon>
        <taxon>Alcaligenaceae</taxon>
        <taxon>Bordetella</taxon>
    </lineage>
</organism>
<evidence type="ECO:0000256" key="1">
    <source>
        <dbReference type="ARBA" id="ARBA00005165"/>
    </source>
</evidence>
<dbReference type="Gene3D" id="3.20.20.70">
    <property type="entry name" value="Aldolase class I"/>
    <property type="match status" value="1"/>
</dbReference>
<dbReference type="HAMAP" id="MF_00097">
    <property type="entry name" value="TMP_synthase"/>
    <property type="match status" value="1"/>
</dbReference>
<keyword evidence="5 9" id="KW-0784">Thiamine biosynthesis</keyword>
<gene>
    <name evidence="13" type="primary">thiE_1</name>
    <name evidence="9" type="synonym">thiE</name>
    <name evidence="13" type="ORF">SAMEA3906487_00745</name>
</gene>
<feature type="binding site" evidence="9">
    <location>
        <position position="172"/>
    </location>
    <ligand>
        <name>2-[(2R,5Z)-2-carboxy-4-methylthiazol-5(2H)-ylidene]ethyl phosphate</name>
        <dbReference type="ChEBI" id="CHEBI:62899"/>
    </ligand>
</feature>
<dbReference type="NCBIfam" id="TIGR00693">
    <property type="entry name" value="thiE"/>
    <property type="match status" value="1"/>
</dbReference>
<evidence type="ECO:0000313" key="13">
    <source>
        <dbReference type="EMBL" id="SAI67445.1"/>
    </source>
</evidence>
<dbReference type="InterPro" id="IPR022998">
    <property type="entry name" value="ThiamineP_synth_TenI"/>
</dbReference>
<accession>A0A157PHG6</accession>
<evidence type="ECO:0000256" key="3">
    <source>
        <dbReference type="ARBA" id="ARBA00022723"/>
    </source>
</evidence>
<sequence>MNAPRFPRGLYGVTPEWDDTARLLDAVRQAAAGGMRALQLRRKHLNPAARLAQARELAPLCRELGVLFIVNDDWRCAVEAGADGAHLGRDDASLAEVRAAAPGLLLGVSCYADLPRAQALLAEGADYVAFGAVFPSPTKPQATHAPLSLLGQAAAQVAACAAPRPAVVAIGGITPANAAQVAAAGADSIAVITGLFEAPDIRSAAQACAAPFTSSRA</sequence>
<keyword evidence="14" id="KW-1185">Reference proteome</keyword>
<dbReference type="EMBL" id="LT546645">
    <property type="protein sequence ID" value="SAI67445.1"/>
    <property type="molecule type" value="Genomic_DNA"/>
</dbReference>
<dbReference type="EC" id="2.5.1.3" evidence="9"/>
<protein>
    <recommendedName>
        <fullName evidence="9">Thiamine-phosphate synthase</fullName>
        <shortName evidence="9">TP synthase</shortName>
        <shortName evidence="9">TPS</shortName>
        <ecNumber evidence="9">2.5.1.3</ecNumber>
    </recommendedName>
    <alternativeName>
        <fullName evidence="9">Thiamine-phosphate pyrophosphorylase</fullName>
        <shortName evidence="9">TMP pyrophosphorylase</shortName>
        <shortName evidence="9">TMP-PPase</shortName>
    </alternativeName>
</protein>
<dbReference type="GO" id="GO:0009228">
    <property type="term" value="P:thiamine biosynthetic process"/>
    <property type="evidence" value="ECO:0007669"/>
    <property type="project" value="UniProtKB-KW"/>
</dbReference>
<evidence type="ECO:0000256" key="9">
    <source>
        <dbReference type="HAMAP-Rule" id="MF_00097"/>
    </source>
</evidence>
<comment type="catalytic activity">
    <reaction evidence="6 9 10">
        <text>4-methyl-5-(2-phosphooxyethyl)-thiazole + 4-amino-2-methyl-5-(diphosphooxymethyl)pyrimidine + H(+) = thiamine phosphate + diphosphate</text>
        <dbReference type="Rhea" id="RHEA:22328"/>
        <dbReference type="ChEBI" id="CHEBI:15378"/>
        <dbReference type="ChEBI" id="CHEBI:33019"/>
        <dbReference type="ChEBI" id="CHEBI:37575"/>
        <dbReference type="ChEBI" id="CHEBI:57841"/>
        <dbReference type="ChEBI" id="CHEBI:58296"/>
        <dbReference type="EC" id="2.5.1.3"/>
    </reaction>
</comment>
<dbReference type="OrthoDB" id="9810880at2"/>
<keyword evidence="2 9" id="KW-0808">Transferase</keyword>
<evidence type="ECO:0000256" key="6">
    <source>
        <dbReference type="ARBA" id="ARBA00047334"/>
    </source>
</evidence>
<evidence type="ECO:0000256" key="7">
    <source>
        <dbReference type="ARBA" id="ARBA00047851"/>
    </source>
</evidence>
<dbReference type="PATRIC" id="fig|123899.6.peg.718"/>
<dbReference type="InterPro" id="IPR034291">
    <property type="entry name" value="TMP_synthase"/>
</dbReference>
<dbReference type="Pfam" id="PF02581">
    <property type="entry name" value="TMP-TENI"/>
    <property type="match status" value="1"/>
</dbReference>
<comment type="pathway">
    <text evidence="1 9 11">Cofactor biosynthesis; thiamine diphosphate biosynthesis; thiamine phosphate from 4-amino-2-methyl-5-diphosphomethylpyrimidine and 4-methyl-5-(2-phosphoethyl)-thiazole: step 1/1.</text>
</comment>
<feature type="domain" description="Thiamine phosphate synthase/TenI" evidence="12">
    <location>
        <begin position="10"/>
        <end position="194"/>
    </location>
</feature>
<feature type="binding site" evidence="9">
    <location>
        <position position="71"/>
    </location>
    <ligand>
        <name>4-amino-2-methyl-5-(diphosphooxymethyl)pyrimidine</name>
        <dbReference type="ChEBI" id="CHEBI:57841"/>
    </ligand>
</feature>
<dbReference type="UniPathway" id="UPA00060">
    <property type="reaction ID" value="UER00141"/>
</dbReference>
<feature type="binding site" evidence="9">
    <location>
        <begin position="39"/>
        <end position="43"/>
    </location>
    <ligand>
        <name>4-amino-2-methyl-5-(diphosphooxymethyl)pyrimidine</name>
        <dbReference type="ChEBI" id="CHEBI:57841"/>
    </ligand>
</feature>
<dbReference type="CDD" id="cd00564">
    <property type="entry name" value="TMP_TenI"/>
    <property type="match status" value="1"/>
</dbReference>
<name>A0A157PHG6_9BORD</name>